<comment type="cofactor">
    <cofactor evidence="12">
        <name>Fe(2+)</name>
        <dbReference type="ChEBI" id="CHEBI:29033"/>
    </cofactor>
</comment>
<name>A0ABP0RFK9_9DINO</name>
<feature type="domain" description="Carrier" evidence="15">
    <location>
        <begin position="477"/>
        <end position="551"/>
    </location>
</feature>
<dbReference type="SMART" id="SM00823">
    <property type="entry name" value="PKS_PP"/>
    <property type="match status" value="1"/>
</dbReference>
<evidence type="ECO:0000256" key="11">
    <source>
        <dbReference type="ARBA" id="ARBA00023136"/>
    </source>
</evidence>
<evidence type="ECO:0000256" key="1">
    <source>
        <dbReference type="ARBA" id="ARBA00004141"/>
    </source>
</evidence>
<feature type="transmembrane region" description="Helical" evidence="14">
    <location>
        <begin position="12"/>
        <end position="41"/>
    </location>
</feature>
<keyword evidence="8 14" id="KW-1133">Transmembrane helix</keyword>
<dbReference type="InterPro" id="IPR020806">
    <property type="entry name" value="PKS_PP-bd"/>
</dbReference>
<feature type="compositionally biased region" description="Basic and acidic residues" evidence="13">
    <location>
        <begin position="1595"/>
        <end position="1604"/>
    </location>
</feature>
<gene>
    <name evidence="17" type="ORF">SCF082_LOCUS46533</name>
</gene>
<comment type="domain">
    <text evidence="12">The histidine box domains are involved in binding the catalytic metal ions.</text>
</comment>
<dbReference type="Pfam" id="PF02801">
    <property type="entry name" value="Ketoacyl-synt_C"/>
    <property type="match status" value="1"/>
</dbReference>
<evidence type="ECO:0000313" key="17">
    <source>
        <dbReference type="EMBL" id="CAK9099362.1"/>
    </source>
</evidence>
<dbReference type="Pfam" id="PF00023">
    <property type="entry name" value="Ank"/>
    <property type="match status" value="1"/>
</dbReference>
<dbReference type="PANTHER" id="PTHR43775:SF37">
    <property type="entry name" value="SI:DKEY-61P9.11"/>
    <property type="match status" value="1"/>
</dbReference>
<dbReference type="InterPro" id="IPR020841">
    <property type="entry name" value="PKS_Beta-ketoAc_synthase_dom"/>
</dbReference>
<evidence type="ECO:0000256" key="14">
    <source>
        <dbReference type="SAM" id="Phobius"/>
    </source>
</evidence>
<dbReference type="Pfam" id="PF00109">
    <property type="entry name" value="ketoacyl-synt"/>
    <property type="match status" value="2"/>
</dbReference>
<keyword evidence="12" id="KW-0444">Lipid biosynthesis</keyword>
<dbReference type="PROSITE" id="PS50075">
    <property type="entry name" value="CARRIER"/>
    <property type="match status" value="1"/>
</dbReference>
<dbReference type="InterPro" id="IPR015876">
    <property type="entry name" value="Acyl-CoA_DS"/>
</dbReference>
<accession>A0ABP0RFK9</accession>
<dbReference type="SUPFAM" id="SSF53901">
    <property type="entry name" value="Thiolase-like"/>
    <property type="match status" value="2"/>
</dbReference>
<comment type="similarity">
    <text evidence="2 12">Belongs to the fatty acid desaturase type 1 family.</text>
</comment>
<sequence>MWLWTERDLALYAVVGLFLLEVYVGTQYFAWSPVCLLYPILSSSSGSRKAQELQDELVMIFAPEYRFWRRVNIPVSIQVLVCHNMSIYLLIVLAFSPGGRDLYVGKVPCWQTYVWALLLLVFSILGMIGTNLVWACGSIRMSLKRKVFLMICQSIANQGSIFRWSRDQRCHLKNKGTDADPYDPNRGFLYRYIGWFLMHKTPKMIEATRSVDVSDLLSDQVVMFQADVDSWWNLSLGHAIPAFVTLLWGEELFLGWIIAGCFRSVLALHINLTLLRLQNLWAPQTVTFTGADSSEEEEAIIQPIMEVNMFWPMDGYSLIHQYQGEQTFKWPMLSFSFTSAGRTGGAEPPPGRRAPAGDLALGGWANEIHQGSPADCFLSSIQDSRDQKASIADAQKLIEESKDVYPNIGRGVGDGHEGPVPLPDSSGSADDGGGVFVKYKARCEAYGAWELPEPAVNETSGGDSSVEVRLEPLWRRSTLVDLAKDAVADILQVPAVNVKPDRPLMDLGFDSAGALRLRNKLARRLKIELPPTLLFDHPTINDMVDNGLALLSKRPMTPVGDNLPITGAAHPAPAAQHVMVSTSCHLPGGADSLKGYWSLLAEKRDAVVEVPLARWDHELYYSKEPQKGKTYARHGGFVEAASSHLKLFGCRQGTDLFDVSYFNLGTAEAKTTDPQQRMLLTAAYDALHGDGGALLSANWGEWWGEWDVCAGVFTALSNLDWYQLVVPDAGVYTGPGVSSAIAANRISCAARKNVASAASRGALLNAAEVLHGPSSFVLRSVAGMLSPDGRCKTFDATADGYIRGEGAGAMLLKPAESAEEGRCLRLAEARCTTPHIIFQAMRQAKVMNQDGKSATLTAPNGPSQEELLVMALREAHFPASALNALEYDGFKSEHQQHAPMWVVKVEHLLKMRERFRPHQTLKAEGLLEKWSPKMFTIFVSHQWLGRHHPDPNGEQLRVLQGCLSNLIARKLKIETDVLLQWNGGRLTEAELRQIRDAYLWLDYFCVPQLVDDHADGLAEDQLQYVHTIPSYVDHCNLFLALVPKARHETGSPCSFHSWLARGWCRTELWCHFLSSKVPIVAVKSHDLAQFVKPQWHRYPVHLGDFGVEKDRSSCRSVIRTALTQYLAQLSLAKNKTVYRLYLSLFEDMTGLASELRSVEEFLMDFSFSKPLNQHRGLGPVACAALSGDVELIRNLVMAKASLQSHMPGLPEVMNLPDFTPVHLAVWFRSQDLRILETLLDLRADPNSCTLNVDPPLGFCRTAGAVELLVRHKAGVNLQGKTLGQLCPIHSVAAFGAPCEVLATLLELRADVTGGRGGFASASPLHFIAFCGDSPNELRSAQLLLESRADMNQVCQPEGLLARSVQWISQAYSKCCSKPSAVVRWLRDVSSTPLGWCVTFENEDYLAFLLRAGADPEVRNSRGLRPIDMAGHGTGTALGDPIEVGAIKAALGRQEEGSPQLYLAVPWQGWSGYMDRPSTCCYVVILSAGKSNHGHLEGAAGPESLRGMEARSWWLRPWSLCLSEHRAGFAGLMKAARAEAFLWKTGCGMVVPKASRPLAKTTDETEKKTGLPWLAASAEVAACLQRHEVPPNIHFQEPHEKRDEPTNSVQRPDAEGGDVR</sequence>
<evidence type="ECO:0000256" key="6">
    <source>
        <dbReference type="ARBA" id="ARBA00022692"/>
    </source>
</evidence>
<dbReference type="SUPFAM" id="SSF47336">
    <property type="entry name" value="ACP-like"/>
    <property type="match status" value="1"/>
</dbReference>
<dbReference type="SMART" id="SM00825">
    <property type="entry name" value="PKS_KS"/>
    <property type="match status" value="1"/>
</dbReference>
<evidence type="ECO:0000256" key="13">
    <source>
        <dbReference type="SAM" id="MobiDB-lite"/>
    </source>
</evidence>
<dbReference type="Gene3D" id="3.40.47.10">
    <property type="match status" value="3"/>
</dbReference>
<dbReference type="EMBL" id="CAXAMM010041429">
    <property type="protein sequence ID" value="CAK9099362.1"/>
    <property type="molecule type" value="Genomic_DNA"/>
</dbReference>
<evidence type="ECO:0000256" key="9">
    <source>
        <dbReference type="ARBA" id="ARBA00023002"/>
    </source>
</evidence>
<keyword evidence="6 12" id="KW-0812">Transmembrane</keyword>
<keyword evidence="4" id="KW-0597">Phosphoprotein</keyword>
<evidence type="ECO:0000313" key="18">
    <source>
        <dbReference type="Proteomes" id="UP001642464"/>
    </source>
</evidence>
<dbReference type="SMART" id="SM01294">
    <property type="entry name" value="PKS_PP_betabranch"/>
    <property type="match status" value="1"/>
</dbReference>
<evidence type="ECO:0000256" key="12">
    <source>
        <dbReference type="RuleBase" id="RU000581"/>
    </source>
</evidence>
<dbReference type="InterPro" id="IPR050091">
    <property type="entry name" value="PKS_NRPS_Biosynth_Enz"/>
</dbReference>
<feature type="transmembrane region" description="Helical" evidence="14">
    <location>
        <begin position="115"/>
        <end position="135"/>
    </location>
</feature>
<dbReference type="InterPro" id="IPR009081">
    <property type="entry name" value="PP-bd_ACP"/>
</dbReference>
<reference evidence="17 18" key="1">
    <citation type="submission" date="2024-02" db="EMBL/GenBank/DDBJ databases">
        <authorList>
            <person name="Chen Y."/>
            <person name="Shah S."/>
            <person name="Dougan E. K."/>
            <person name="Thang M."/>
            <person name="Chan C."/>
        </authorList>
    </citation>
    <scope>NUCLEOTIDE SEQUENCE [LARGE SCALE GENOMIC DNA]</scope>
</reference>
<dbReference type="InterPro" id="IPR014030">
    <property type="entry name" value="Ketoacyl_synth_N"/>
</dbReference>
<evidence type="ECO:0000256" key="5">
    <source>
        <dbReference type="ARBA" id="ARBA00022679"/>
    </source>
</evidence>
<comment type="subcellular location">
    <subcellularLocation>
        <location evidence="1">Membrane</location>
        <topology evidence="1">Multi-pass membrane protein</topology>
    </subcellularLocation>
</comment>
<dbReference type="InterPro" id="IPR014031">
    <property type="entry name" value="Ketoacyl_synth_C"/>
</dbReference>
<dbReference type="Gene3D" id="1.25.40.20">
    <property type="entry name" value="Ankyrin repeat-containing domain"/>
    <property type="match status" value="2"/>
</dbReference>
<keyword evidence="9 12" id="KW-0560">Oxidoreductase</keyword>
<protein>
    <submittedName>
        <fullName evidence="17">Modules 3 and 4 (Narbonolide/10-deoxymethynolide synthase PikAII) (Pikromycin polyketide synthase component PikAII) (Pikromycin PKS component PikAII) (Type I modular polyketide synthase PikAII) (PKS)</fullName>
    </submittedName>
</protein>
<comment type="caution">
    <text evidence="17">The sequence shown here is derived from an EMBL/GenBank/DDBJ whole genome shotgun (WGS) entry which is preliminary data.</text>
</comment>
<keyword evidence="5" id="KW-0808">Transferase</keyword>
<dbReference type="Gene3D" id="1.10.1200.10">
    <property type="entry name" value="ACP-like"/>
    <property type="match status" value="1"/>
</dbReference>
<dbReference type="PANTHER" id="PTHR43775">
    <property type="entry name" value="FATTY ACID SYNTHASE"/>
    <property type="match status" value="1"/>
</dbReference>
<keyword evidence="18" id="KW-1185">Reference proteome</keyword>
<dbReference type="SMART" id="SM00248">
    <property type="entry name" value="ANK"/>
    <property type="match status" value="4"/>
</dbReference>
<evidence type="ECO:0000256" key="2">
    <source>
        <dbReference type="ARBA" id="ARBA00009295"/>
    </source>
</evidence>
<evidence type="ECO:0000256" key="8">
    <source>
        <dbReference type="ARBA" id="ARBA00022989"/>
    </source>
</evidence>
<dbReference type="SUPFAM" id="SSF48403">
    <property type="entry name" value="Ankyrin repeat"/>
    <property type="match status" value="1"/>
</dbReference>
<dbReference type="InterPro" id="IPR002110">
    <property type="entry name" value="Ankyrin_rpt"/>
</dbReference>
<evidence type="ECO:0000256" key="10">
    <source>
        <dbReference type="ARBA" id="ARBA00023098"/>
    </source>
</evidence>
<evidence type="ECO:0000259" key="15">
    <source>
        <dbReference type="PROSITE" id="PS50075"/>
    </source>
</evidence>
<proteinExistence type="inferred from homology"/>
<dbReference type="Proteomes" id="UP001642464">
    <property type="component" value="Unassembled WGS sequence"/>
</dbReference>
<keyword evidence="10" id="KW-0443">Lipid metabolism</keyword>
<dbReference type="PRINTS" id="PR00075">
    <property type="entry name" value="FACDDSATRASE"/>
</dbReference>
<dbReference type="InterPro" id="IPR036736">
    <property type="entry name" value="ACP-like_sf"/>
</dbReference>
<keyword evidence="11 14" id="KW-0472">Membrane</keyword>
<feature type="domain" description="Ketosynthase family 3 (KS3)" evidence="16">
    <location>
        <begin position="574"/>
        <end position="1553"/>
    </location>
</feature>
<keyword evidence="7" id="KW-0276">Fatty acid metabolism</keyword>
<dbReference type="PROSITE" id="PS52004">
    <property type="entry name" value="KS3_2"/>
    <property type="match status" value="1"/>
</dbReference>
<dbReference type="CDD" id="cd00833">
    <property type="entry name" value="PKS"/>
    <property type="match status" value="1"/>
</dbReference>
<organism evidence="17 18">
    <name type="scientific">Durusdinium trenchii</name>
    <dbReference type="NCBI Taxonomy" id="1381693"/>
    <lineage>
        <taxon>Eukaryota</taxon>
        <taxon>Sar</taxon>
        <taxon>Alveolata</taxon>
        <taxon>Dinophyceae</taxon>
        <taxon>Suessiales</taxon>
        <taxon>Symbiodiniaceae</taxon>
        <taxon>Durusdinium</taxon>
    </lineage>
</organism>
<dbReference type="Pfam" id="PF00550">
    <property type="entry name" value="PP-binding"/>
    <property type="match status" value="1"/>
</dbReference>
<dbReference type="InterPro" id="IPR036770">
    <property type="entry name" value="Ankyrin_rpt-contain_sf"/>
</dbReference>
<evidence type="ECO:0000256" key="7">
    <source>
        <dbReference type="ARBA" id="ARBA00022832"/>
    </source>
</evidence>
<feature type="region of interest" description="Disordered" evidence="13">
    <location>
        <begin position="1589"/>
        <end position="1619"/>
    </location>
</feature>
<evidence type="ECO:0000259" key="16">
    <source>
        <dbReference type="PROSITE" id="PS52004"/>
    </source>
</evidence>
<evidence type="ECO:0000256" key="3">
    <source>
        <dbReference type="ARBA" id="ARBA00022450"/>
    </source>
</evidence>
<keyword evidence="3" id="KW-0596">Phosphopantetheine</keyword>
<dbReference type="InterPro" id="IPR016039">
    <property type="entry name" value="Thiolase-like"/>
</dbReference>
<feature type="transmembrane region" description="Helical" evidence="14">
    <location>
        <begin position="75"/>
        <end position="95"/>
    </location>
</feature>
<keyword evidence="12" id="KW-0275">Fatty acid biosynthesis</keyword>
<evidence type="ECO:0000256" key="4">
    <source>
        <dbReference type="ARBA" id="ARBA00022553"/>
    </source>
</evidence>